<name>Q0ALV5_MARMM</name>
<evidence type="ECO:0000313" key="1">
    <source>
        <dbReference type="EMBL" id="ABI66738.1"/>
    </source>
</evidence>
<reference evidence="1 2" key="1">
    <citation type="submission" date="2006-08" db="EMBL/GenBank/DDBJ databases">
        <title>Complete sequence of Maricaulis maris MCS10.</title>
        <authorList>
            <consortium name="US DOE Joint Genome Institute"/>
            <person name="Copeland A."/>
            <person name="Lucas S."/>
            <person name="Lapidus A."/>
            <person name="Barry K."/>
            <person name="Detter J.C."/>
            <person name="Glavina del Rio T."/>
            <person name="Hammon N."/>
            <person name="Israni S."/>
            <person name="Dalin E."/>
            <person name="Tice H."/>
            <person name="Pitluck S."/>
            <person name="Saunders E."/>
            <person name="Brettin T."/>
            <person name="Bruce D."/>
            <person name="Han C."/>
            <person name="Tapia R."/>
            <person name="Gilna P."/>
            <person name="Schmutz J."/>
            <person name="Larimer F."/>
            <person name="Land M."/>
            <person name="Hauser L."/>
            <person name="Kyrpides N."/>
            <person name="Mikhailova N."/>
            <person name="Viollier P."/>
            <person name="Stephens C."/>
            <person name="Richardson P."/>
        </authorList>
    </citation>
    <scope>NUCLEOTIDE SEQUENCE [LARGE SCALE GENOMIC DNA]</scope>
    <source>
        <strain evidence="1 2">MCS10</strain>
    </source>
</reference>
<organism evidence="1 2">
    <name type="scientific">Maricaulis maris (strain MCS10)</name>
    <name type="common">Caulobacter maris</name>
    <dbReference type="NCBI Taxonomy" id="394221"/>
    <lineage>
        <taxon>Bacteria</taxon>
        <taxon>Pseudomonadati</taxon>
        <taxon>Pseudomonadota</taxon>
        <taxon>Alphaproteobacteria</taxon>
        <taxon>Maricaulales</taxon>
        <taxon>Maricaulaceae</taxon>
        <taxon>Maricaulis</taxon>
    </lineage>
</organism>
<gene>
    <name evidence="1" type="ordered locus">Mmar10_2446</name>
</gene>
<dbReference type="RefSeq" id="WP_011644383.1">
    <property type="nucleotide sequence ID" value="NC_008347.1"/>
</dbReference>
<sequence length="194" mass="20715" precursor="true">MFSLPDWAFYPLAAAVTAGMVAGAMSFGDVNHRTAEEIRAEGTVISGAALSGLTTGNGLTASFLGAPDTDFAQISAARGPLDGLQSAGAFFALSEPELRAFEGHRLRITYQLRSSSHQGARRALLNFFTPDRGQASWVEVELSSHLTAVELEIYSGVCTWPQAYLAVWPGWDTDANAIDLVSVQITALEEMACE</sequence>
<dbReference type="KEGG" id="mmr:Mmar10_2446"/>
<dbReference type="AlphaFoldDB" id="Q0ALV5"/>
<dbReference type="HOGENOM" id="CLU_1401016_0_0_5"/>
<evidence type="ECO:0000313" key="2">
    <source>
        <dbReference type="Proteomes" id="UP000001964"/>
    </source>
</evidence>
<keyword evidence="2" id="KW-1185">Reference proteome</keyword>
<dbReference type="OrthoDB" id="7630504at2"/>
<proteinExistence type="predicted"/>
<accession>Q0ALV5</accession>
<dbReference type="STRING" id="394221.Mmar10_2446"/>
<dbReference type="Proteomes" id="UP000001964">
    <property type="component" value="Chromosome"/>
</dbReference>
<dbReference type="EMBL" id="CP000449">
    <property type="protein sequence ID" value="ABI66738.1"/>
    <property type="molecule type" value="Genomic_DNA"/>
</dbReference>
<protein>
    <submittedName>
        <fullName evidence="1">Uncharacterized protein</fullName>
    </submittedName>
</protein>